<keyword evidence="2" id="KW-1185">Reference proteome</keyword>
<comment type="caution">
    <text evidence="1">The sequence shown here is derived from an EMBL/GenBank/DDBJ whole genome shotgun (WGS) entry which is preliminary data.</text>
</comment>
<organism evidence="1 2">
    <name type="scientific">Adhaeribacter arboris</name>
    <dbReference type="NCBI Taxonomy" id="2072846"/>
    <lineage>
        <taxon>Bacteria</taxon>
        <taxon>Pseudomonadati</taxon>
        <taxon>Bacteroidota</taxon>
        <taxon>Cytophagia</taxon>
        <taxon>Cytophagales</taxon>
        <taxon>Hymenobacteraceae</taxon>
        <taxon>Adhaeribacter</taxon>
    </lineage>
</organism>
<dbReference type="EMBL" id="PYFT01000001">
    <property type="protein sequence ID" value="PSR56109.1"/>
    <property type="molecule type" value="Genomic_DNA"/>
</dbReference>
<reference evidence="1 2" key="1">
    <citation type="submission" date="2018-03" db="EMBL/GenBank/DDBJ databases">
        <title>Adhaeribacter sp. HMF7605 Genome sequencing and assembly.</title>
        <authorList>
            <person name="Kang H."/>
            <person name="Kang J."/>
            <person name="Cha I."/>
            <person name="Kim H."/>
            <person name="Joh K."/>
        </authorList>
    </citation>
    <scope>NUCLEOTIDE SEQUENCE [LARGE SCALE GENOMIC DNA]</scope>
    <source>
        <strain evidence="1 2">HMF7605</strain>
    </source>
</reference>
<gene>
    <name evidence="1" type="ORF">AHMF7605_22685</name>
</gene>
<name>A0A2T2YKU5_9BACT</name>
<evidence type="ECO:0000313" key="1">
    <source>
        <dbReference type="EMBL" id="PSR56109.1"/>
    </source>
</evidence>
<dbReference type="AlphaFoldDB" id="A0A2T2YKU5"/>
<evidence type="ECO:0000313" key="2">
    <source>
        <dbReference type="Proteomes" id="UP000240357"/>
    </source>
</evidence>
<dbReference type="Proteomes" id="UP000240357">
    <property type="component" value="Unassembled WGS sequence"/>
</dbReference>
<sequence length="70" mass="7444">MLLFSKISWVQIKTSTTIPSSPNAAALMKFGDIPVSNYSGTLNIDVPLYTIESGNITVAISLAYHAAVLS</sequence>
<proteinExistence type="predicted"/>
<accession>A0A2T2YKU5</accession>
<protein>
    <submittedName>
        <fullName evidence="1">Uncharacterized protein</fullName>
    </submittedName>
</protein>